<keyword evidence="3" id="KW-1185">Reference proteome</keyword>
<dbReference type="InterPro" id="IPR005502">
    <property type="entry name" value="Ribosyl_crysJ1"/>
</dbReference>
<name>A0A1P9WY29_9BACT</name>
<evidence type="ECO:0000256" key="1">
    <source>
        <dbReference type="PIRSR" id="PIRSR605502-1"/>
    </source>
</evidence>
<dbReference type="Gene3D" id="1.10.4080.10">
    <property type="entry name" value="ADP-ribosylation/Crystallin J1"/>
    <property type="match status" value="1"/>
</dbReference>
<dbReference type="STRING" id="1178516.AWR27_13735"/>
<dbReference type="Proteomes" id="UP000187941">
    <property type="component" value="Chromosome"/>
</dbReference>
<dbReference type="Pfam" id="PF03747">
    <property type="entry name" value="ADP_ribosyl_GH"/>
    <property type="match status" value="1"/>
</dbReference>
<accession>A0A1P9WY29</accession>
<dbReference type="SUPFAM" id="SSF101478">
    <property type="entry name" value="ADP-ribosylglycohydrolase"/>
    <property type="match status" value="1"/>
</dbReference>
<dbReference type="RefSeq" id="WP_077131711.1">
    <property type="nucleotide sequence ID" value="NZ_CP014263.1"/>
</dbReference>
<evidence type="ECO:0000313" key="3">
    <source>
        <dbReference type="Proteomes" id="UP000187941"/>
    </source>
</evidence>
<dbReference type="AlphaFoldDB" id="A0A1P9WY29"/>
<dbReference type="Gene3D" id="2.60.120.260">
    <property type="entry name" value="Galactose-binding domain-like"/>
    <property type="match status" value="1"/>
</dbReference>
<dbReference type="GO" id="GO:0046872">
    <property type="term" value="F:metal ion binding"/>
    <property type="evidence" value="ECO:0007669"/>
    <property type="project" value="UniProtKB-KW"/>
</dbReference>
<dbReference type="EMBL" id="CP014263">
    <property type="protein sequence ID" value="AQG80285.1"/>
    <property type="molecule type" value="Genomic_DNA"/>
</dbReference>
<dbReference type="OrthoDB" id="9761704at2"/>
<reference evidence="2 3" key="1">
    <citation type="submission" date="2016-01" db="EMBL/GenBank/DDBJ databases">
        <authorList>
            <person name="Oliw E.H."/>
        </authorList>
    </citation>
    <scope>NUCLEOTIDE SEQUENCE [LARGE SCALE GENOMIC DNA]</scope>
    <source>
        <strain evidence="2 3">DY10</strain>
    </source>
</reference>
<evidence type="ECO:0008006" key="4">
    <source>
        <dbReference type="Google" id="ProtNLM"/>
    </source>
</evidence>
<protein>
    <recommendedName>
        <fullName evidence="4">ADP-ribosylglycohydrolase</fullName>
    </recommendedName>
</protein>
<feature type="binding site" evidence="1">
    <location>
        <position position="311"/>
    </location>
    <ligand>
        <name>Mg(2+)</name>
        <dbReference type="ChEBI" id="CHEBI:18420"/>
        <label>1</label>
    </ligand>
</feature>
<sequence>MRYLLFPLLTVAFLVAALTPVSRKLPKTVTLTKATLQDKIKGGWAGQVIGCTFGGPTEFRYNGTMINDYQPIEWYDGYIKQTMLNNPGLYDDVYMDLTFVDVFERKGLDAPVAEHANAYATAGYMLWHANQAGRYNILNGMKAPDSGHWLNNPHADDIDFQIEADFSGLMAPGMPNTAVQLGDPIGHIMNYGDGWYGGAFVGAMYALAFVSNDVNYIVSEALKTIPAQSTFYQCINDVIRWHQQYPTDWKRNWFEIQKKWSDDVGCPDGVFRAFNIDAKINAAYIVLGLLYGKGDFTKTMEISTRAGQDSDCNPASAGGILGTMLGYAKIPAYWKQGLSEAEDIDFKYTTVSLNEVYAMSLKHALQVIERNGGRVTGDAVTIATQTPKAVRLEQGFSGHFPVQLRSINKDIESEYSFDFEGIGFVLKGEAKPKNRSLWQYESEVVFRAELYIDGQKTETANLPVSFTKRRHELFWKYQLPNGKHTIRVKLLNSDADHVVRMTDLLVYSDRPVKAR</sequence>
<proteinExistence type="predicted"/>
<comment type="cofactor">
    <cofactor evidence="1">
        <name>Mg(2+)</name>
        <dbReference type="ChEBI" id="CHEBI:18420"/>
    </cofactor>
    <text evidence="1">Binds 2 magnesium ions per subunit.</text>
</comment>
<dbReference type="InterPro" id="IPR036705">
    <property type="entry name" value="Ribosyl_crysJ1_sf"/>
</dbReference>
<evidence type="ECO:0000313" key="2">
    <source>
        <dbReference type="EMBL" id="AQG80285.1"/>
    </source>
</evidence>
<gene>
    <name evidence="2" type="ORF">AWR27_13735</name>
</gene>
<feature type="binding site" evidence="1">
    <location>
        <position position="309"/>
    </location>
    <ligand>
        <name>Mg(2+)</name>
        <dbReference type="ChEBI" id="CHEBI:18420"/>
        <label>1</label>
    </ligand>
</feature>
<dbReference type="KEGG" id="smon:AWR27_13735"/>
<keyword evidence="1" id="KW-0460">Magnesium</keyword>
<organism evidence="2 3">
    <name type="scientific">Spirosoma montaniterrae</name>
    <dbReference type="NCBI Taxonomy" id="1178516"/>
    <lineage>
        <taxon>Bacteria</taxon>
        <taxon>Pseudomonadati</taxon>
        <taxon>Bacteroidota</taxon>
        <taxon>Cytophagia</taxon>
        <taxon>Cytophagales</taxon>
        <taxon>Cytophagaceae</taxon>
        <taxon>Spirosoma</taxon>
    </lineage>
</organism>
<keyword evidence="1" id="KW-0479">Metal-binding</keyword>